<reference evidence="2" key="1">
    <citation type="submission" date="2020-04" db="EMBL/GenBank/DDBJ databases">
        <authorList>
            <person name="Chiriac C."/>
            <person name="Salcher M."/>
            <person name="Ghai R."/>
            <person name="Kavagutti S V."/>
        </authorList>
    </citation>
    <scope>NUCLEOTIDE SEQUENCE</scope>
</reference>
<dbReference type="Gene3D" id="3.40.50.300">
    <property type="entry name" value="P-loop containing nucleotide triphosphate hydrolases"/>
    <property type="match status" value="2"/>
</dbReference>
<dbReference type="InterPro" id="IPR038729">
    <property type="entry name" value="Rad50/SbcC_AAA"/>
</dbReference>
<dbReference type="InterPro" id="IPR027417">
    <property type="entry name" value="P-loop_NTPase"/>
</dbReference>
<gene>
    <name evidence="4" type="ORF">UFOVP220_75</name>
    <name evidence="2" type="ORF">UFOVP26_13</name>
    <name evidence="3" type="ORF">UFOVP44_84</name>
</gene>
<keyword evidence="2" id="KW-0378">Hydrolase</keyword>
<organism evidence="2">
    <name type="scientific">uncultured Caudovirales phage</name>
    <dbReference type="NCBI Taxonomy" id="2100421"/>
    <lineage>
        <taxon>Viruses</taxon>
        <taxon>Duplodnaviria</taxon>
        <taxon>Heunggongvirae</taxon>
        <taxon>Uroviricota</taxon>
        <taxon>Caudoviricetes</taxon>
        <taxon>Peduoviridae</taxon>
        <taxon>Maltschvirus</taxon>
        <taxon>Maltschvirus maltsch</taxon>
    </lineage>
</organism>
<evidence type="ECO:0000313" key="3">
    <source>
        <dbReference type="EMBL" id="CAB4123906.1"/>
    </source>
</evidence>
<dbReference type="PANTHER" id="PTHR32114">
    <property type="entry name" value="ABC TRANSPORTER ABCH.3"/>
    <property type="match status" value="1"/>
</dbReference>
<keyword evidence="2" id="KW-0255">Endonuclease</keyword>
<accession>A0A6J5KKC5</accession>
<dbReference type="PANTHER" id="PTHR32114:SF2">
    <property type="entry name" value="ABC TRANSPORTER ABCH.3"/>
    <property type="match status" value="1"/>
</dbReference>
<sequence>MKFNTLEIENFLTIGKASLSLADKGLVLVQGSNLDDPSAKSNGAGKSSIVDALCWVLYGETARGVSGDAVVNVKAKKDCLVSVDIVDGDKRYLISRHRKHELNKNALHVLTSDGGITGTDITKGTDKETQVVVEQILGCSYEVFISAIYAGQEKMPDIPSMTDKQLKLLIEEAAGVTRLSQAYELARGELLKQGTTLETAKTAHETALVMYTRQYDTLKDFEAKRDSWSAFHANNIKEKKAFLVEKLKALKTAIDDRLDDASFKAIISERHEINDKVAEISKGEEPKKKLEAQLAELSTKHALVKSKSSDAVKAIGEITKSIEGVGSRTGEKCSECGKPYTEHDGEELINALQSKLDKANEALEKTKAAKTLLDGQEAILRAEIDKLPTITFGELMTRGNELADAIADAVKRDDRATLARRDANEAKKHLDELEKAVNPHEDTVSDFEKKLAEAKLALDIDVAKIADLDRSLELYRDTVKVFSPAGVRAHVLDTVTPFLNDRTAHYLGILSDGNISAVWSTLSRTAKGEIREKFSIDVENDKGAESFGGMSGGEKRKVRLACALALQDLVSSRATKSIEMWIGDEVDHALDDAGLERLMSILNDKAKEKGTVLVISHNSLTDWIDNVATITKKDGYSEVEGALS</sequence>
<dbReference type="EMBL" id="LR798268">
    <property type="protein sequence ID" value="CAB5219389.1"/>
    <property type="molecule type" value="Genomic_DNA"/>
</dbReference>
<evidence type="ECO:0000313" key="4">
    <source>
        <dbReference type="EMBL" id="CAB5219389.1"/>
    </source>
</evidence>
<name>A0A6J5KKC5_9CAUD</name>
<dbReference type="Gene3D" id="1.10.287.510">
    <property type="entry name" value="Helix hairpin bin"/>
    <property type="match status" value="1"/>
</dbReference>
<dbReference type="GO" id="GO:0004519">
    <property type="term" value="F:endonuclease activity"/>
    <property type="evidence" value="ECO:0007669"/>
    <property type="project" value="UniProtKB-KW"/>
</dbReference>
<dbReference type="EMBL" id="LR796152">
    <property type="protein sequence ID" value="CAB4121733.1"/>
    <property type="molecule type" value="Genomic_DNA"/>
</dbReference>
<evidence type="ECO:0000259" key="1">
    <source>
        <dbReference type="Pfam" id="PF13476"/>
    </source>
</evidence>
<dbReference type="Pfam" id="PF13476">
    <property type="entry name" value="AAA_23"/>
    <property type="match status" value="1"/>
</dbReference>
<dbReference type="SUPFAM" id="SSF52540">
    <property type="entry name" value="P-loop containing nucleoside triphosphate hydrolases"/>
    <property type="match status" value="1"/>
</dbReference>
<dbReference type="EMBL" id="LR796176">
    <property type="protein sequence ID" value="CAB4123906.1"/>
    <property type="molecule type" value="Genomic_DNA"/>
</dbReference>
<proteinExistence type="predicted"/>
<protein>
    <submittedName>
        <fullName evidence="2">Endonuclease subunit</fullName>
    </submittedName>
</protein>
<keyword evidence="2" id="KW-0540">Nuclease</keyword>
<evidence type="ECO:0000313" key="2">
    <source>
        <dbReference type="EMBL" id="CAB4121733.1"/>
    </source>
</evidence>
<feature type="domain" description="Rad50/SbcC-type AAA" evidence="1">
    <location>
        <begin position="6"/>
        <end position="258"/>
    </location>
</feature>